<keyword evidence="1" id="KW-0175">Coiled coil</keyword>
<dbReference type="NCBIfam" id="NF033630">
    <property type="entry name" value="SLATT_6"/>
    <property type="match status" value="1"/>
</dbReference>
<feature type="transmembrane region" description="Helical" evidence="2">
    <location>
        <begin position="59"/>
        <end position="77"/>
    </location>
</feature>
<sequence>MNKSDLLKSIAEKGYDVGFGAKKHFATYDIIEKAPGLISFSSMAFGILALAVKGLSTELISAIFIVLGVVGLYISLYDHKKSSYEQSGVALTKLYNELKALYLKVKNIDEESDFSELQKELSEIENRYYPTCISKQILFSNWYAHYKFYWEHQIEWVNEQLKFSFFRDKIPLSLWLTIFVIIIGLACSISDITTLICTASKP</sequence>
<name>A0A6B3LQU8_VIBCL</name>
<keyword evidence="2" id="KW-1133">Transmembrane helix</keyword>
<feature type="coiled-coil region" evidence="1">
    <location>
        <begin position="91"/>
        <end position="127"/>
    </location>
</feature>
<gene>
    <name evidence="4" type="ORF">G3T61_16830</name>
</gene>
<keyword evidence="2" id="KW-0472">Membrane</keyword>
<feature type="transmembrane region" description="Helical" evidence="2">
    <location>
        <begin position="172"/>
        <end position="196"/>
    </location>
</feature>
<keyword evidence="2" id="KW-0812">Transmembrane</keyword>
<evidence type="ECO:0000259" key="3">
    <source>
        <dbReference type="Pfam" id="PF18169"/>
    </source>
</evidence>
<accession>A0A6B3LQU8</accession>
<comment type="caution">
    <text evidence="4">The sequence shown here is derived from an EMBL/GenBank/DDBJ whole genome shotgun (WGS) entry which is preliminary data.</text>
</comment>
<dbReference type="Pfam" id="PF18169">
    <property type="entry name" value="SLATT_6"/>
    <property type="match status" value="1"/>
</dbReference>
<organism evidence="4">
    <name type="scientific">Vibrio cholerae</name>
    <dbReference type="NCBI Taxonomy" id="666"/>
    <lineage>
        <taxon>Bacteria</taxon>
        <taxon>Pseudomonadati</taxon>
        <taxon>Pseudomonadota</taxon>
        <taxon>Gammaproteobacteria</taxon>
        <taxon>Vibrionales</taxon>
        <taxon>Vibrionaceae</taxon>
        <taxon>Vibrio</taxon>
    </lineage>
</organism>
<dbReference type="AlphaFoldDB" id="A0A6B3LQU8"/>
<reference evidence="4" key="1">
    <citation type="submission" date="2020-02" db="EMBL/GenBank/DDBJ databases">
        <title>Genome Announcements.</title>
        <authorList>
            <person name="Abdulabbas H.T."/>
            <person name="Bunyan I.A."/>
            <person name="Abdul-Lateef L.A."/>
        </authorList>
    </citation>
    <scope>NUCLEOTIDE SEQUENCE</scope>
    <source>
        <strain evidence="4">NAG1</strain>
    </source>
</reference>
<dbReference type="RefSeq" id="WP_103181245.1">
    <property type="nucleotide sequence ID" value="NZ_BAABUI010000020.1"/>
</dbReference>
<dbReference type="EMBL" id="JAAGVX010000017">
    <property type="protein sequence ID" value="NEM95854.1"/>
    <property type="molecule type" value="Genomic_DNA"/>
</dbReference>
<feature type="domain" description="SMODS and SLOG-associating 2TM effector" evidence="3">
    <location>
        <begin position="1"/>
        <end position="177"/>
    </location>
</feature>
<evidence type="ECO:0000256" key="1">
    <source>
        <dbReference type="SAM" id="Coils"/>
    </source>
</evidence>
<evidence type="ECO:0000256" key="2">
    <source>
        <dbReference type="SAM" id="Phobius"/>
    </source>
</evidence>
<feature type="transmembrane region" description="Helical" evidence="2">
    <location>
        <begin position="34"/>
        <end position="53"/>
    </location>
</feature>
<proteinExistence type="predicted"/>
<dbReference type="InterPro" id="IPR041119">
    <property type="entry name" value="SLATT_6"/>
</dbReference>
<evidence type="ECO:0000313" key="4">
    <source>
        <dbReference type="EMBL" id="NEM95854.1"/>
    </source>
</evidence>
<protein>
    <submittedName>
        <fullName evidence="4">SLATT domain-containing protein</fullName>
    </submittedName>
</protein>